<reference evidence="3 4" key="1">
    <citation type="submission" date="2021-10" db="EMBL/GenBank/DDBJ databases">
        <title>Lutispora strain m25 sp. nov., a thermophilic, non-spore-forming bacterium isolated from a lab-scale methanogenic bioreactor digesting anaerobic sludge.</title>
        <authorList>
            <person name="El Houari A."/>
            <person name="Mcdonald J."/>
        </authorList>
    </citation>
    <scope>NUCLEOTIDE SEQUENCE [LARGE SCALE GENOMIC DNA]</scope>
    <source>
        <strain evidence="4">m25</strain>
    </source>
</reference>
<accession>A0ABT1NFN6</accession>
<comment type="caution">
    <text evidence="3">The sequence shown here is derived from an EMBL/GenBank/DDBJ whole genome shotgun (WGS) entry which is preliminary data.</text>
</comment>
<name>A0ABT1NFN6_9FIRM</name>
<proteinExistence type="predicted"/>
<sequence>MGSNFRKSSYISSIFKIFLLALYLTLLSWRMFFYAYSNFYRVPGRAYQYNLVPLKTIYSLIVSYSRYGFTVWAYNLFGNIAVFMPLGFLLAALQKKKSSLVAVLICSFFIILFAESMQLIMKVGVFDIDDIILNLIGCLVGCRAYRILAKHKPW</sequence>
<dbReference type="InterPro" id="IPR053150">
    <property type="entry name" value="Teicoplanin_resist-assoc"/>
</dbReference>
<dbReference type="EMBL" id="JAJEKE010000008">
    <property type="protein sequence ID" value="MCQ1529976.1"/>
    <property type="molecule type" value="Genomic_DNA"/>
</dbReference>
<dbReference type="PANTHER" id="PTHR36834:SF1">
    <property type="entry name" value="INTEGRAL MEMBRANE PROTEIN"/>
    <property type="match status" value="1"/>
</dbReference>
<organism evidence="3 4">
    <name type="scientific">Lutispora saccharofermentans</name>
    <dbReference type="NCBI Taxonomy" id="3024236"/>
    <lineage>
        <taxon>Bacteria</taxon>
        <taxon>Bacillati</taxon>
        <taxon>Bacillota</taxon>
        <taxon>Clostridia</taxon>
        <taxon>Lutisporales</taxon>
        <taxon>Lutisporaceae</taxon>
        <taxon>Lutispora</taxon>
    </lineage>
</organism>
<evidence type="ECO:0000313" key="4">
    <source>
        <dbReference type="Proteomes" id="UP001651880"/>
    </source>
</evidence>
<feature type="transmembrane region" description="Helical" evidence="1">
    <location>
        <begin position="100"/>
        <end position="119"/>
    </location>
</feature>
<dbReference type="RefSeq" id="WP_255227494.1">
    <property type="nucleotide sequence ID" value="NZ_JAJEKE010000008.1"/>
</dbReference>
<keyword evidence="1" id="KW-1133">Transmembrane helix</keyword>
<protein>
    <submittedName>
        <fullName evidence="3">VanZ family protein</fullName>
    </submittedName>
</protein>
<feature type="transmembrane region" description="Helical" evidence="1">
    <location>
        <begin position="14"/>
        <end position="36"/>
    </location>
</feature>
<keyword evidence="1" id="KW-0472">Membrane</keyword>
<evidence type="ECO:0000256" key="1">
    <source>
        <dbReference type="SAM" id="Phobius"/>
    </source>
</evidence>
<dbReference type="PANTHER" id="PTHR36834">
    <property type="entry name" value="MEMBRANE PROTEIN-RELATED"/>
    <property type="match status" value="1"/>
</dbReference>
<evidence type="ECO:0000259" key="2">
    <source>
        <dbReference type="Pfam" id="PF04892"/>
    </source>
</evidence>
<dbReference type="InterPro" id="IPR006976">
    <property type="entry name" value="VanZ-like"/>
</dbReference>
<keyword evidence="1" id="KW-0812">Transmembrane</keyword>
<gene>
    <name evidence="3" type="ORF">LJD61_10520</name>
</gene>
<evidence type="ECO:0000313" key="3">
    <source>
        <dbReference type="EMBL" id="MCQ1529976.1"/>
    </source>
</evidence>
<feature type="transmembrane region" description="Helical" evidence="1">
    <location>
        <begin position="72"/>
        <end position="93"/>
    </location>
</feature>
<dbReference type="Proteomes" id="UP001651880">
    <property type="component" value="Unassembled WGS sequence"/>
</dbReference>
<feature type="domain" description="VanZ-like" evidence="2">
    <location>
        <begin position="21"/>
        <end position="148"/>
    </location>
</feature>
<dbReference type="Pfam" id="PF04892">
    <property type="entry name" value="VanZ"/>
    <property type="match status" value="1"/>
</dbReference>
<keyword evidence="4" id="KW-1185">Reference proteome</keyword>
<feature type="transmembrane region" description="Helical" evidence="1">
    <location>
        <begin position="131"/>
        <end position="148"/>
    </location>
</feature>